<evidence type="ECO:0000313" key="15">
    <source>
        <dbReference type="Proteomes" id="UP000005237"/>
    </source>
</evidence>
<sequence length="3375" mass="377811">MTIRLLFTCFFLPTLLFKFSRQFSEETIKFAVSEDAPINTIIGRLEEGQPALSKNYRLSRGNSKIRFDDQSLEFSISSPLDRESENIIDMLIITTPPSIIHVLIDILDVNDNPPKFPVDTQKIEIPETAPIGWRVSIAGATDPDAGKNGTIGGYQLTETFSQDATTPFSIVQEADGFVFVEVMGKLDREQRDVYSMRLTAKDQGTPELSSSCLLNIFILDTNDNPPNFGTRSIRLDWNGQPSATLFHLNATDADSGDNARLTYRILAPANEFFSISNDTALVTRDNTLDACSPHCEFVVEARDGGVPPLMNTLNVQVRVEYGNKHEPNINIRFYPAEFPFIVVQSDDVNGKTLAILSITDADGPLGDNSSIWIDSGNNDSIFSLISRQSIHILALKNVEKAREEQYTLQFAANDGQKPVEKTSRKELKVFFKRYVKSTVVDVASEFNVEVEKDIVPGSFVAHVATNCSDLCAFELQTSDLFHIDPTNGIIVTASELPDDVDSYHLPVKIHLPPPSTEVLDTDVFVKVIKESAPKSLIRSNHSLVHLKRAYTFATWHNVTVGTIVGRLPKAQIYTTIDTKSELGIFPDGSIFVGRQITGDYVTLPVILQDRNTTQKCLVTVIVKHGNENSPTCDVTEIHVREDVPIGAVIGRLHAKDADPGAAGVVSYRLMYSDVIHVDPSSGNIRSLRKFDAEHQRNFTFTYEVKDYGTPRKTANCTGRIMIEDINDNYPKFTSSYYSAKISGTHNTTVVIVHADDEDVEEQHKRVKYRLLNLHDYFQIDQNSGKIRTSQDIPKTWNRLNLTVEAYNVDSDDIPTLSIKSFVLITVVNSSKVIMMLKSEPIVRIYQNDLPGVKVGKLEVASSDSLVWVIQDPRFSIISDGTIILKKRTRSTAKFNVVIRTSSGTEKKFEHRVEFVNSDRNDSVPEVLNVVVKENQTHVLDLPDKNWEISKVVFVSEGNDTDNFHIQGKTLYRSNELDTGVEAFICLKSISGDFKVIHLTPTSSPTPSESIDCLSFVHLIIPPATVSLNCSNSNDVTLQNQNLSQLQVHEGSLLIPSQSELINHVDLVATKKEMSKPFMITLIKDQPTEEVKFASNNVLMLLSSVHNIGASFGRVTAESAYRIRYYLVGTSQISIDADTGELFLKERFFRNLNDIQIIAVIPTGIAKAKVTIEVIEDRLQLFQSNFVLFAPISSRANSDSFSLGKIQIGRDDVMVDVIDDRFYARKSEIFAKKHFVPHSNFYDLEGIVKKGKLSAQINVTIFFGKNSEDVADIKENELLLEVEENSPVGTVVGVVPNSKYSKYRLVDPSCGLLIDQDGVIRTTTLFDREKVSLLKTKMIEPAANRIWDVLVLIGDVNDNKPKTVNAPGTIVLSNDMAQYEKGHVVYKLFWEDSDDIATDVNFAIVDGDPFGHLEILDSGDIILKSIPTESFNATIRIYDNRPPFPVNSDDVTIEFQVSPKKTLNCDDSEFWIIGKSPQKYDAIGKMTQSTFEKVTWRIIPQSLPRAEFVINPMTGEIQMNSESRLKNGEVFNLKIQIISYDAETSGFCRATIHVDELTPSENIKLFDNGTLEFYVSETTDRGIAIGKIDLIDATDVVFRIWNDFNFTISPFDGTIFTNSPLDYEDVKVYNIRVMVDRPGSSGIYIDVVVHVTDENDETPRFITGDVVNLRVREEEETLSYPLVIGSSIAEDSDEGQNGLVTYSILFGNTSLFAVNSTTGDIISLGPLDREESDLYELVIEAKDAGIPSLSATSRILIHVDDINDNAPQFTQSSYFVKIPENQPSGSQVLRVVATDRDLNPVLLYHFLDAETETLPFRVDVASGWITVAGKVDREETEKYEITVMVTDGKTNRTSNTTCLVTILIEDVNDNPPVIENQNLDIFVRADVAEGDLLYVIDAHDADQQDRNLTFFLNGTDADLFTVTDHGEIILAKRGGLTTKSYFSIEATVIDGVGHATSSDYTFYLHTSQDFPVWKEKMASTSVREHEALELAVFKAKGQGVRYSIVSRCKEHLSIESMSGVLSAKNTLDHEDFSECPVFVIATKFLDNKPLSTITKILIKIVDINDNSPIFDQQLYHFNITENSGPERIGQVHASDADSGDNAKLYYEIVGGDKNHEFMITENGEIETIRDLDRETQAEYRLIVEAIDGGKPRRRGNTTVIVKVLDEDDNAPRFSRIFHVEIAEDVAIGEFVIQLSASDADESVNHRFALEGDNIPFRVEEETGRVFVNDTLDYEKKPSYRIKVRLTDGVWLIETSLFVNLKDVNDNAPIFKQSEYFFISENNKSIIGTVLATDLDSDENGKVRYSITSPFFRIDPTSGQITRLRPLPNPVTSLKVIASDHGVPRLQSHAIIYVAEFGAVRKEFIRQTAKEGDVIGTGFTKDSEVFPREIAKVSADGRHLVLEKTNKSNDGLFWILENSTITEYRFVQDNEGNDTNTDTNLNNTVHVTINPLHPFMSINVTGCSHFEPLPSNSEFHIDKNGKLYSKSSETATSTFNLSCNDGIWPRRNQNVKLVVQIDTIQDKVEFIKPLEQKKTEKRLPKSLQLKILPEFSHGTIVWQNTDKIPLSIANDSILEKKNGNLLLKTSLFSPSSFDVFGPGFRRTSVSIVPGDCAAVFNEEHLFVETSGNSSEIFNFGWSSEAIKECGIQILPDHLTELFHVNGSKLIALQRLPPGTFQLHLTVGFSQCHVVVIVPLPTRSDVSPHLPSVIFFRENFTSSPHHPLLRLPNAYTLSEDSSFLATDSGAVWSRNTLNSSSRSVYRIGVKHETKQEVLRVLLDDVISNSDIQETRENLEYRVVGNLKKIHDLEIVPFATCLPNPPKTSEDFKITRNCHVITAGGYSNLAFPMKISTNKTLNVSVINEPSEDVKLQQNAIVIEFFGKESAISNLIIDLKRIYSDMKIHCLAVWQHSEDLKYLATFALIDRNDVIIDAAEAQRTLTSFLEKQRPSYIDVIGFRTDQCDGVTCTQNGATCQTSLQGGPTKRVVSRSEHIVFDLPMKKLIGRCECSDKTICEPEEFRKQHDDVMEENMERTSCDEMDCGKNGECVMEEDGVPICRCREGNSAFESLSECGKATDVFSIPSGGHFDISVRNESLLKCDVGCEGVQQLEMDFRTLVLKSKLFEVQFEKQRANIEIIDGTVSFSISDDYTRPIETRIAKFVSDGRWHRLRFQMSENGKKIAVQIDGRGKEVKSRVALPMLFTAPNIRIITPSESCFRRLLVQNQWINPLVTNNRIFNVFSTKPVLQTCSSRDVPQGFLSNFSDTTTIILLSILAIICVIAVAVCILAIRRRCRMSSGEKTDRGGWKRATEINAFAVNHRGHVNRSMVKSPEDDTYDVATICGVPQLQLKSTSTDDAYTTRRYRPAIHQRRDGHINMAYL</sequence>
<dbReference type="PRINTS" id="PR00205">
    <property type="entry name" value="CADHERIN"/>
</dbReference>
<dbReference type="Pfam" id="PF00028">
    <property type="entry name" value="Cadherin"/>
    <property type="match status" value="8"/>
</dbReference>
<feature type="domain" description="Cadherin" evidence="13">
    <location>
        <begin position="24"/>
        <end position="116"/>
    </location>
</feature>
<keyword evidence="9" id="KW-0325">Glycoprotein</keyword>
<evidence type="ECO:0000256" key="3">
    <source>
        <dbReference type="ARBA" id="ARBA00022692"/>
    </source>
</evidence>
<feature type="chain" id="PRO_5035737539" description="Cadherin domain-containing protein" evidence="12">
    <location>
        <begin position="17"/>
        <end position="3375"/>
    </location>
</feature>
<dbReference type="InterPro" id="IPR020894">
    <property type="entry name" value="Cadherin_CS"/>
</dbReference>
<dbReference type="CDD" id="cd11304">
    <property type="entry name" value="Cadherin_repeat"/>
    <property type="match status" value="14"/>
</dbReference>
<feature type="domain" description="Cadherin" evidence="13">
    <location>
        <begin position="117"/>
        <end position="228"/>
    </location>
</feature>
<dbReference type="EnsemblMetazoa" id="CJA00023.1">
    <property type="protein sequence ID" value="CJA00023.1"/>
    <property type="gene ID" value="WBGene00119227"/>
</dbReference>
<feature type="domain" description="Cadherin" evidence="13">
    <location>
        <begin position="1999"/>
        <end position="2069"/>
    </location>
</feature>
<keyword evidence="8 11" id="KW-0472">Membrane</keyword>
<feature type="domain" description="Cadherin" evidence="13">
    <location>
        <begin position="746"/>
        <end position="842"/>
    </location>
</feature>
<reference evidence="14" key="2">
    <citation type="submission" date="2022-06" db="UniProtKB">
        <authorList>
            <consortium name="EnsemblMetazoa"/>
        </authorList>
    </citation>
    <scope>IDENTIFICATION</scope>
    <source>
        <strain evidence="14">DF5081</strain>
    </source>
</reference>
<feature type="domain" description="Cadherin" evidence="13">
    <location>
        <begin position="1566"/>
        <end position="1660"/>
    </location>
</feature>
<feature type="domain" description="Cadherin" evidence="13">
    <location>
        <begin position="227"/>
        <end position="329"/>
    </location>
</feature>
<evidence type="ECO:0000256" key="4">
    <source>
        <dbReference type="ARBA" id="ARBA00022737"/>
    </source>
</evidence>
<evidence type="ECO:0000256" key="10">
    <source>
        <dbReference type="PROSITE-ProRule" id="PRU00043"/>
    </source>
</evidence>
<evidence type="ECO:0000256" key="1">
    <source>
        <dbReference type="ARBA" id="ARBA00004370"/>
    </source>
</evidence>
<comment type="subcellular location">
    <subcellularLocation>
        <location evidence="1">Membrane</location>
    </subcellularLocation>
</comment>
<keyword evidence="4" id="KW-0677">Repeat</keyword>
<evidence type="ECO:0000256" key="5">
    <source>
        <dbReference type="ARBA" id="ARBA00022837"/>
    </source>
</evidence>
<dbReference type="PROSITE" id="PS50268">
    <property type="entry name" value="CADHERIN_2"/>
    <property type="match status" value="12"/>
</dbReference>
<evidence type="ECO:0000256" key="7">
    <source>
        <dbReference type="ARBA" id="ARBA00022989"/>
    </source>
</evidence>
<organism evidence="14 15">
    <name type="scientific">Caenorhabditis japonica</name>
    <dbReference type="NCBI Taxonomy" id="281687"/>
    <lineage>
        <taxon>Eukaryota</taxon>
        <taxon>Metazoa</taxon>
        <taxon>Ecdysozoa</taxon>
        <taxon>Nematoda</taxon>
        <taxon>Chromadorea</taxon>
        <taxon>Rhabditida</taxon>
        <taxon>Rhabditina</taxon>
        <taxon>Rhabditomorpha</taxon>
        <taxon>Rhabditoidea</taxon>
        <taxon>Rhabditidae</taxon>
        <taxon>Peloderinae</taxon>
        <taxon>Caenorhabditis</taxon>
    </lineage>
</organism>
<dbReference type="Gene3D" id="2.60.40.60">
    <property type="entry name" value="Cadherins"/>
    <property type="match status" value="13"/>
</dbReference>
<dbReference type="Gene3D" id="2.60.120.200">
    <property type="match status" value="1"/>
</dbReference>
<dbReference type="InterPro" id="IPR015919">
    <property type="entry name" value="Cadherin-like_sf"/>
</dbReference>
<name>A0A8R1HFJ2_CAEJA</name>
<dbReference type="Pfam" id="PF25374">
    <property type="entry name" value="Cadherin_FAT4_N"/>
    <property type="match status" value="1"/>
</dbReference>
<dbReference type="GO" id="GO:0007411">
    <property type="term" value="P:axon guidance"/>
    <property type="evidence" value="ECO:0007669"/>
    <property type="project" value="UniProtKB-ARBA"/>
</dbReference>
<dbReference type="SUPFAM" id="SSF49899">
    <property type="entry name" value="Concanavalin A-like lectins/glucanases"/>
    <property type="match status" value="1"/>
</dbReference>
<dbReference type="GO" id="GO:0007156">
    <property type="term" value="P:homophilic cell adhesion via plasma membrane adhesion molecules"/>
    <property type="evidence" value="ECO:0007669"/>
    <property type="project" value="InterPro"/>
</dbReference>
<evidence type="ECO:0000313" key="14">
    <source>
        <dbReference type="EnsemblMetazoa" id="CJA00023.1"/>
    </source>
</evidence>
<protein>
    <recommendedName>
        <fullName evidence="13">Cadherin domain-containing protein</fullName>
    </recommendedName>
</protein>
<dbReference type="PANTHER" id="PTHR24026">
    <property type="entry name" value="FAT ATYPICAL CADHERIN-RELATED"/>
    <property type="match status" value="1"/>
</dbReference>
<dbReference type="SUPFAM" id="SSF49313">
    <property type="entry name" value="Cadherin-like"/>
    <property type="match status" value="13"/>
</dbReference>
<keyword evidence="15" id="KW-1185">Reference proteome</keyword>
<dbReference type="FunFam" id="2.60.40.60:FF:000092">
    <property type="entry name" value="Protocadherin 8"/>
    <property type="match status" value="2"/>
</dbReference>
<evidence type="ECO:0000256" key="12">
    <source>
        <dbReference type="SAM" id="SignalP"/>
    </source>
</evidence>
<keyword evidence="6" id="KW-0130">Cell adhesion</keyword>
<dbReference type="GO" id="GO:0005509">
    <property type="term" value="F:calcium ion binding"/>
    <property type="evidence" value="ECO:0007669"/>
    <property type="project" value="UniProtKB-UniRule"/>
</dbReference>
<dbReference type="Proteomes" id="UP000005237">
    <property type="component" value="Unassembled WGS sequence"/>
</dbReference>
<keyword evidence="5 10" id="KW-0106">Calcium</keyword>
<dbReference type="FunFam" id="2.60.40.60:FF:000020">
    <property type="entry name" value="Dachsous cadherin-related 1b"/>
    <property type="match status" value="2"/>
</dbReference>
<dbReference type="SMART" id="SM00112">
    <property type="entry name" value="CA"/>
    <property type="match status" value="12"/>
</dbReference>
<evidence type="ECO:0000256" key="2">
    <source>
        <dbReference type="ARBA" id="ARBA00022536"/>
    </source>
</evidence>
<feature type="domain" description="Cadherin" evidence="13">
    <location>
        <begin position="2172"/>
        <end position="2269"/>
    </location>
</feature>
<keyword evidence="2" id="KW-0245">EGF-like domain</keyword>
<feature type="transmembrane region" description="Helical" evidence="11">
    <location>
        <begin position="3263"/>
        <end position="3284"/>
    </location>
</feature>
<evidence type="ECO:0000259" key="13">
    <source>
        <dbReference type="PROSITE" id="PS50268"/>
    </source>
</evidence>
<keyword evidence="12" id="KW-0732">Signal</keyword>
<feature type="domain" description="Cadherin" evidence="13">
    <location>
        <begin position="631"/>
        <end position="732"/>
    </location>
</feature>
<feature type="domain" description="Cadherin" evidence="13">
    <location>
        <begin position="1769"/>
        <end position="1873"/>
    </location>
</feature>
<evidence type="ECO:0000256" key="11">
    <source>
        <dbReference type="SAM" id="Phobius"/>
    </source>
</evidence>
<dbReference type="PROSITE" id="PS00232">
    <property type="entry name" value="CADHERIN_1"/>
    <property type="match status" value="6"/>
</dbReference>
<evidence type="ECO:0000256" key="9">
    <source>
        <dbReference type="ARBA" id="ARBA00023180"/>
    </source>
</evidence>
<feature type="domain" description="Cadherin" evidence="13">
    <location>
        <begin position="1688"/>
        <end position="1768"/>
    </location>
</feature>
<dbReference type="InterPro" id="IPR002126">
    <property type="entry name" value="Cadherin-like_dom"/>
</dbReference>
<feature type="domain" description="Cadherin" evidence="13">
    <location>
        <begin position="2070"/>
        <end position="2172"/>
    </location>
</feature>
<accession>A0A8R1HFJ2</accession>
<proteinExistence type="predicted"/>
<reference evidence="15" key="1">
    <citation type="submission" date="2010-08" db="EMBL/GenBank/DDBJ databases">
        <authorList>
            <consortium name="Caenorhabditis japonica Sequencing Consortium"/>
            <person name="Wilson R.K."/>
        </authorList>
    </citation>
    <scope>NUCLEOTIDE SEQUENCE [LARGE SCALE GENOMIC DNA]</scope>
    <source>
        <strain evidence="15">DF5081</strain>
    </source>
</reference>
<dbReference type="GO" id="GO:0005886">
    <property type="term" value="C:plasma membrane"/>
    <property type="evidence" value="ECO:0007669"/>
    <property type="project" value="InterPro"/>
</dbReference>
<feature type="domain" description="Cadherin" evidence="13">
    <location>
        <begin position="2269"/>
        <end position="2352"/>
    </location>
</feature>
<feature type="signal peptide" evidence="12">
    <location>
        <begin position="1"/>
        <end position="16"/>
    </location>
</feature>
<dbReference type="InterPro" id="IPR013320">
    <property type="entry name" value="ConA-like_dom_sf"/>
</dbReference>
<keyword evidence="3 11" id="KW-0812">Transmembrane</keyword>
<evidence type="ECO:0000256" key="6">
    <source>
        <dbReference type="ARBA" id="ARBA00022889"/>
    </source>
</evidence>
<keyword evidence="7 11" id="KW-1133">Transmembrane helix</keyword>
<evidence type="ECO:0000256" key="8">
    <source>
        <dbReference type="ARBA" id="ARBA00023136"/>
    </source>
</evidence>
<dbReference type="PANTHER" id="PTHR24026:SF136">
    <property type="entry name" value="PROTOCADHERIN-23"/>
    <property type="match status" value="1"/>
</dbReference>